<dbReference type="Proteomes" id="UP001234297">
    <property type="component" value="Chromosome 5"/>
</dbReference>
<proteinExistence type="predicted"/>
<protein>
    <submittedName>
        <fullName evidence="1">Uncharacterized protein</fullName>
    </submittedName>
</protein>
<comment type="caution">
    <text evidence="1">The sequence shown here is derived from an EMBL/GenBank/DDBJ whole genome shotgun (WGS) entry which is preliminary data.</text>
</comment>
<evidence type="ECO:0000313" key="1">
    <source>
        <dbReference type="EMBL" id="KAJ8639190.1"/>
    </source>
</evidence>
<accession>A0ACC2M0K7</accession>
<reference evidence="1 2" key="1">
    <citation type="journal article" date="2022" name="Hortic Res">
        <title>A haplotype resolved chromosomal level avocado genome allows analysis of novel avocado genes.</title>
        <authorList>
            <person name="Nath O."/>
            <person name="Fletcher S.J."/>
            <person name="Hayward A."/>
            <person name="Shaw L.M."/>
            <person name="Masouleh A.K."/>
            <person name="Furtado A."/>
            <person name="Henry R.J."/>
            <person name="Mitter N."/>
        </authorList>
    </citation>
    <scope>NUCLEOTIDE SEQUENCE [LARGE SCALE GENOMIC DNA]</scope>
    <source>
        <strain evidence="2">cv. Hass</strain>
    </source>
</reference>
<name>A0ACC2M0K7_PERAE</name>
<dbReference type="EMBL" id="CM056813">
    <property type="protein sequence ID" value="KAJ8639190.1"/>
    <property type="molecule type" value="Genomic_DNA"/>
</dbReference>
<evidence type="ECO:0000313" key="2">
    <source>
        <dbReference type="Proteomes" id="UP001234297"/>
    </source>
</evidence>
<keyword evidence="2" id="KW-1185">Reference proteome</keyword>
<sequence>MVVAAPCLPCPRAGGQADSCCLSSFFSEIQLSGYIQVVQPLVTGFRPQGQEADLKGNDSFHVIGKGECLAIALWVRRGGVDISDAILLTEALEEVGIELGPVVGDESSGHPKSRDDVLSYKVLRVLLGDGGQRLCFDPLCEVVRGYYQPPFVPWSSVEWTYDVQTPLSERPRAG</sequence>
<organism evidence="1 2">
    <name type="scientific">Persea americana</name>
    <name type="common">Avocado</name>
    <dbReference type="NCBI Taxonomy" id="3435"/>
    <lineage>
        <taxon>Eukaryota</taxon>
        <taxon>Viridiplantae</taxon>
        <taxon>Streptophyta</taxon>
        <taxon>Embryophyta</taxon>
        <taxon>Tracheophyta</taxon>
        <taxon>Spermatophyta</taxon>
        <taxon>Magnoliopsida</taxon>
        <taxon>Magnoliidae</taxon>
        <taxon>Laurales</taxon>
        <taxon>Lauraceae</taxon>
        <taxon>Persea</taxon>
    </lineage>
</organism>
<gene>
    <name evidence="1" type="ORF">MRB53_015884</name>
</gene>